<dbReference type="AlphaFoldDB" id="A0A067KKH6"/>
<accession>A0A067KKH6</accession>
<evidence type="ECO:0008006" key="3">
    <source>
        <dbReference type="Google" id="ProtNLM"/>
    </source>
</evidence>
<dbReference type="PANTHER" id="PTHR21234:SF43">
    <property type="entry name" value="OS06G0112100 PROTEIN"/>
    <property type="match status" value="1"/>
</dbReference>
<evidence type="ECO:0000313" key="1">
    <source>
        <dbReference type="EMBL" id="KDP36637.1"/>
    </source>
</evidence>
<gene>
    <name evidence="1" type="ORF">JCGZ_08890</name>
</gene>
<dbReference type="GO" id="GO:0009116">
    <property type="term" value="P:nucleoside metabolic process"/>
    <property type="evidence" value="ECO:0007669"/>
    <property type="project" value="InterPro"/>
</dbReference>
<dbReference type="InterPro" id="IPR035994">
    <property type="entry name" value="Nucleoside_phosphorylase_sf"/>
</dbReference>
<name>A0A067KKH6_JATCU</name>
<dbReference type="Proteomes" id="UP000027138">
    <property type="component" value="Unassembled WGS sequence"/>
</dbReference>
<protein>
    <recommendedName>
        <fullName evidence="3">Nucleoside phosphorylase domain-containing protein</fullName>
    </recommendedName>
</protein>
<keyword evidence="2" id="KW-1185">Reference proteome</keyword>
<proteinExistence type="predicted"/>
<dbReference type="SUPFAM" id="SSF53167">
    <property type="entry name" value="Purine and uridine phosphorylases"/>
    <property type="match status" value="1"/>
</dbReference>
<sequence>MFLVCLIYGFDEGCLNEAYGEFIYDIFNVSTLDTSDFAIAMTCFSNNIPYIVFRGISSELKHNLPFARLFGPSGNKNAVKVTAAFLGLLNENNVANP</sequence>
<reference evidence="1 2" key="1">
    <citation type="journal article" date="2014" name="PLoS ONE">
        <title>Global Analysis of Gene Expression Profiles in Physic Nut (Jatropha curcas L.) Seedlings Exposed to Salt Stress.</title>
        <authorList>
            <person name="Zhang L."/>
            <person name="Zhang C."/>
            <person name="Wu P."/>
            <person name="Chen Y."/>
            <person name="Li M."/>
            <person name="Jiang H."/>
            <person name="Wu G."/>
        </authorList>
    </citation>
    <scope>NUCLEOTIDE SEQUENCE [LARGE SCALE GENOMIC DNA]</scope>
    <source>
        <strain evidence="2">cv. GZQX0401</strain>
        <tissue evidence="1">Young leaves</tissue>
    </source>
</reference>
<dbReference type="EMBL" id="KK914425">
    <property type="protein sequence ID" value="KDP36637.1"/>
    <property type="molecule type" value="Genomic_DNA"/>
</dbReference>
<dbReference type="GO" id="GO:0003824">
    <property type="term" value="F:catalytic activity"/>
    <property type="evidence" value="ECO:0007669"/>
    <property type="project" value="InterPro"/>
</dbReference>
<organism evidence="1 2">
    <name type="scientific">Jatropha curcas</name>
    <name type="common">Barbados nut</name>
    <dbReference type="NCBI Taxonomy" id="180498"/>
    <lineage>
        <taxon>Eukaryota</taxon>
        <taxon>Viridiplantae</taxon>
        <taxon>Streptophyta</taxon>
        <taxon>Embryophyta</taxon>
        <taxon>Tracheophyta</taxon>
        <taxon>Spermatophyta</taxon>
        <taxon>Magnoliopsida</taxon>
        <taxon>eudicotyledons</taxon>
        <taxon>Gunneridae</taxon>
        <taxon>Pentapetalae</taxon>
        <taxon>rosids</taxon>
        <taxon>fabids</taxon>
        <taxon>Malpighiales</taxon>
        <taxon>Euphorbiaceae</taxon>
        <taxon>Crotonoideae</taxon>
        <taxon>Jatropheae</taxon>
        <taxon>Jatropha</taxon>
    </lineage>
</organism>
<dbReference type="PANTHER" id="PTHR21234">
    <property type="entry name" value="PURINE NUCLEOSIDE PHOSPHORYLASE"/>
    <property type="match status" value="1"/>
</dbReference>
<evidence type="ECO:0000313" key="2">
    <source>
        <dbReference type="Proteomes" id="UP000027138"/>
    </source>
</evidence>